<dbReference type="Gene3D" id="3.40.350.10">
    <property type="entry name" value="Creatinase/prolidase N-terminal domain"/>
    <property type="match status" value="1"/>
</dbReference>
<dbReference type="PROSITE" id="PS00491">
    <property type="entry name" value="PROLINE_PEPTIDASE"/>
    <property type="match status" value="1"/>
</dbReference>
<dbReference type="Proteomes" id="UP000032809">
    <property type="component" value="Chromosome I"/>
</dbReference>
<proteinExistence type="predicted"/>
<organism evidence="5 6">
    <name type="scientific">Defluviitoga tunisiensis</name>
    <dbReference type="NCBI Taxonomy" id="1006576"/>
    <lineage>
        <taxon>Bacteria</taxon>
        <taxon>Thermotogati</taxon>
        <taxon>Thermotogota</taxon>
        <taxon>Thermotogae</taxon>
        <taxon>Petrotogales</taxon>
        <taxon>Petrotogaceae</taxon>
        <taxon>Defluviitoga</taxon>
    </lineage>
</organism>
<dbReference type="PATRIC" id="fig|1006576.9.peg.1104"/>
<dbReference type="STRING" id="1006576.DTL3_1105"/>
<dbReference type="InterPro" id="IPR001131">
    <property type="entry name" value="Peptidase_M24B_aminopep-P_CS"/>
</dbReference>
<dbReference type="GO" id="GO:0004177">
    <property type="term" value="F:aminopeptidase activity"/>
    <property type="evidence" value="ECO:0007669"/>
    <property type="project" value="UniProtKB-KW"/>
</dbReference>
<dbReference type="InterPro" id="IPR001714">
    <property type="entry name" value="Pept_M24_MAP"/>
</dbReference>
<evidence type="ECO:0000259" key="4">
    <source>
        <dbReference type="Pfam" id="PF01321"/>
    </source>
</evidence>
<evidence type="ECO:0000313" key="6">
    <source>
        <dbReference type="Proteomes" id="UP000032809"/>
    </source>
</evidence>
<dbReference type="Pfam" id="PF01321">
    <property type="entry name" value="Creatinase_N"/>
    <property type="match status" value="1"/>
</dbReference>
<dbReference type="InterPro" id="IPR000994">
    <property type="entry name" value="Pept_M24"/>
</dbReference>
<dbReference type="EC" id="3.4.11.9" evidence="5"/>
<gene>
    <name evidence="5" type="primary">pepP1</name>
    <name evidence="5" type="ORF">DTL3_1105</name>
</gene>
<dbReference type="Gene3D" id="3.90.230.10">
    <property type="entry name" value="Creatinase/methionine aminopeptidase superfamily"/>
    <property type="match status" value="1"/>
</dbReference>
<keyword evidence="5" id="KW-0645">Protease</keyword>
<evidence type="ECO:0000313" key="5">
    <source>
        <dbReference type="EMBL" id="CEP78409.1"/>
    </source>
</evidence>
<feature type="domain" description="Creatinase N-terminal" evidence="4">
    <location>
        <begin position="1"/>
        <end position="119"/>
    </location>
</feature>
<evidence type="ECO:0000256" key="1">
    <source>
        <dbReference type="ARBA" id="ARBA00022723"/>
    </source>
</evidence>
<accession>A0A0C7P3E7</accession>
<evidence type="ECO:0000256" key="2">
    <source>
        <dbReference type="ARBA" id="ARBA00022801"/>
    </source>
</evidence>
<dbReference type="HOGENOM" id="CLU_017266_4_1_0"/>
<dbReference type="GO" id="GO:0046872">
    <property type="term" value="F:metal ion binding"/>
    <property type="evidence" value="ECO:0007669"/>
    <property type="project" value="UniProtKB-KW"/>
</dbReference>
<dbReference type="SUPFAM" id="SSF55920">
    <property type="entry name" value="Creatinase/aminopeptidase"/>
    <property type="match status" value="1"/>
</dbReference>
<dbReference type="Pfam" id="PF00557">
    <property type="entry name" value="Peptidase_M24"/>
    <property type="match status" value="1"/>
</dbReference>
<dbReference type="KEGG" id="dtn:DTL3_1105"/>
<evidence type="ECO:0000259" key="3">
    <source>
        <dbReference type="Pfam" id="PF00557"/>
    </source>
</evidence>
<dbReference type="PANTHER" id="PTHR46112:SF3">
    <property type="entry name" value="AMINOPEPTIDASE YPDF"/>
    <property type="match status" value="1"/>
</dbReference>
<dbReference type="PRINTS" id="PR00599">
    <property type="entry name" value="MAPEPTIDASE"/>
</dbReference>
<protein>
    <submittedName>
        <fullName evidence="5">Xaa-Pro aminopeptidase</fullName>
        <ecNumber evidence="5">3.4.11.9</ecNumber>
    </submittedName>
</protein>
<feature type="domain" description="Peptidase M24" evidence="3">
    <location>
        <begin position="127"/>
        <end position="329"/>
    </location>
</feature>
<dbReference type="GO" id="GO:0008235">
    <property type="term" value="F:metalloexopeptidase activity"/>
    <property type="evidence" value="ECO:0007669"/>
    <property type="project" value="UniProtKB-ARBA"/>
</dbReference>
<reference evidence="6" key="1">
    <citation type="submission" date="2014-11" db="EMBL/GenBank/DDBJ databases">
        <authorList>
            <person name="Wibberg D."/>
        </authorList>
    </citation>
    <scope>NUCLEOTIDE SEQUENCE [LARGE SCALE GENOMIC DNA]</scope>
    <source>
        <strain evidence="6">L3</strain>
    </source>
</reference>
<keyword evidence="6" id="KW-1185">Reference proteome</keyword>
<keyword evidence="5" id="KW-0031">Aminopeptidase</keyword>
<dbReference type="InterPro" id="IPR000587">
    <property type="entry name" value="Creatinase_N"/>
</dbReference>
<keyword evidence="1" id="KW-0479">Metal-binding</keyword>
<dbReference type="CDD" id="cd01092">
    <property type="entry name" value="APP-like"/>
    <property type="match status" value="1"/>
</dbReference>
<name>A0A0C7P3E7_DEFTU</name>
<keyword evidence="2 5" id="KW-0378">Hydrolase</keyword>
<dbReference type="AlphaFoldDB" id="A0A0C7P3E7"/>
<sequence>MQDNNIFQAIITSTPSIFYFTGEWIEPGERLLALYINISGEVKLIINEMFKVKNVDKNILLTYSDSDNPIDLLADVLIDEKTIGIDEKWQAGFFLELLNLSKNYLFKNVSPLIASLRMVKDEEEIKHMKVSSEINDKTMEKVIKVVPEMLSERLLAKAVKNIFEREGADNISFEPIVAYGLNAADPHHVPDSTKIKDGDAVVIDIGCIKNHYCSDMTRTVFFGNPVDTFKRIYDIVLEANLKAIDCIKPGIKACEIDKVAREVITKRGYGDYFIHRTGHGVGIEIHEMPYISSNSEVILEAGMIFSIEPGIYLPNVGGVRIEDLVLVTKNGCEILNNYSKSLTIV</sequence>
<dbReference type="PANTHER" id="PTHR46112">
    <property type="entry name" value="AMINOPEPTIDASE"/>
    <property type="match status" value="1"/>
</dbReference>
<dbReference type="EMBL" id="LN824141">
    <property type="protein sequence ID" value="CEP78409.1"/>
    <property type="molecule type" value="Genomic_DNA"/>
</dbReference>
<dbReference type="SUPFAM" id="SSF53092">
    <property type="entry name" value="Creatinase/prolidase N-terminal domain"/>
    <property type="match status" value="1"/>
</dbReference>
<dbReference type="InterPro" id="IPR050659">
    <property type="entry name" value="Peptidase_M24B"/>
</dbReference>
<dbReference type="InterPro" id="IPR029149">
    <property type="entry name" value="Creatin/AminoP/Spt16_N"/>
</dbReference>
<dbReference type="InterPro" id="IPR036005">
    <property type="entry name" value="Creatinase/aminopeptidase-like"/>
</dbReference>